<reference evidence="10 11" key="1">
    <citation type="submission" date="2023-11" db="EMBL/GenBank/DDBJ databases">
        <title>Halocaridina rubra genome assembly.</title>
        <authorList>
            <person name="Smith C."/>
        </authorList>
    </citation>
    <scope>NUCLEOTIDE SEQUENCE [LARGE SCALE GENOMIC DNA]</scope>
    <source>
        <strain evidence="10">EP-1</strain>
        <tissue evidence="10">Whole</tissue>
    </source>
</reference>
<dbReference type="PANTHER" id="PTHR24404:SF110">
    <property type="entry name" value="C2H2-TYPE DOMAIN-CONTAINING PROTEIN"/>
    <property type="match status" value="1"/>
</dbReference>
<keyword evidence="3" id="KW-0677">Repeat</keyword>
<dbReference type="Pfam" id="PF13912">
    <property type="entry name" value="zf-C2H2_6"/>
    <property type="match status" value="1"/>
</dbReference>
<dbReference type="InterPro" id="IPR036236">
    <property type="entry name" value="Znf_C2H2_sf"/>
</dbReference>
<proteinExistence type="predicted"/>
<dbReference type="Gene3D" id="3.30.160.60">
    <property type="entry name" value="Classic Zinc Finger"/>
    <property type="match status" value="8"/>
</dbReference>
<comment type="caution">
    <text evidence="10">The sequence shown here is derived from an EMBL/GenBank/DDBJ whole genome shotgun (WGS) entry which is preliminary data.</text>
</comment>
<dbReference type="SUPFAM" id="SSF57667">
    <property type="entry name" value="beta-beta-alpha zinc fingers"/>
    <property type="match status" value="7"/>
</dbReference>
<evidence type="ECO:0000256" key="3">
    <source>
        <dbReference type="ARBA" id="ARBA00022737"/>
    </source>
</evidence>
<feature type="domain" description="C2H2-type" evidence="9">
    <location>
        <begin position="247"/>
        <end position="270"/>
    </location>
</feature>
<evidence type="ECO:0000256" key="8">
    <source>
        <dbReference type="PROSITE-ProRule" id="PRU00042"/>
    </source>
</evidence>
<dbReference type="AlphaFoldDB" id="A0AAN9A806"/>
<evidence type="ECO:0000313" key="11">
    <source>
        <dbReference type="Proteomes" id="UP001381693"/>
    </source>
</evidence>
<evidence type="ECO:0000256" key="2">
    <source>
        <dbReference type="ARBA" id="ARBA00022723"/>
    </source>
</evidence>
<dbReference type="GO" id="GO:0008270">
    <property type="term" value="F:zinc ion binding"/>
    <property type="evidence" value="ECO:0007669"/>
    <property type="project" value="UniProtKB-KW"/>
</dbReference>
<dbReference type="GO" id="GO:0000978">
    <property type="term" value="F:RNA polymerase II cis-regulatory region sequence-specific DNA binding"/>
    <property type="evidence" value="ECO:0007669"/>
    <property type="project" value="TreeGrafter"/>
</dbReference>
<feature type="domain" description="C2H2-type" evidence="9">
    <location>
        <begin position="100"/>
        <end position="130"/>
    </location>
</feature>
<name>A0AAN9A806_HALRR</name>
<keyword evidence="2" id="KW-0479">Metal-binding</keyword>
<dbReference type="GO" id="GO:0005634">
    <property type="term" value="C:nucleus"/>
    <property type="evidence" value="ECO:0007669"/>
    <property type="project" value="UniProtKB-SubCell"/>
</dbReference>
<dbReference type="GO" id="GO:0003700">
    <property type="term" value="F:DNA-binding transcription factor activity"/>
    <property type="evidence" value="ECO:0007669"/>
    <property type="project" value="TreeGrafter"/>
</dbReference>
<dbReference type="FunFam" id="3.30.160.60:FF:000624">
    <property type="entry name" value="zinc finger protein 697"/>
    <property type="match status" value="1"/>
</dbReference>
<evidence type="ECO:0000256" key="5">
    <source>
        <dbReference type="ARBA" id="ARBA00022833"/>
    </source>
</evidence>
<dbReference type="FunFam" id="3.30.160.60:FF:001818">
    <property type="entry name" value="GDNF-inducible zinc finger protein 1 isoform X1"/>
    <property type="match status" value="1"/>
</dbReference>
<feature type="domain" description="C2H2-type" evidence="9">
    <location>
        <begin position="388"/>
        <end position="415"/>
    </location>
</feature>
<dbReference type="GO" id="GO:0006357">
    <property type="term" value="P:regulation of transcription by RNA polymerase II"/>
    <property type="evidence" value="ECO:0007669"/>
    <property type="project" value="TreeGrafter"/>
</dbReference>
<dbReference type="Proteomes" id="UP001381693">
    <property type="component" value="Unassembled WGS sequence"/>
</dbReference>
<keyword evidence="4 8" id="KW-0863">Zinc-finger</keyword>
<evidence type="ECO:0000256" key="6">
    <source>
        <dbReference type="ARBA" id="ARBA00023125"/>
    </source>
</evidence>
<feature type="domain" description="C2H2-type" evidence="9">
    <location>
        <begin position="494"/>
        <end position="521"/>
    </location>
</feature>
<dbReference type="PANTHER" id="PTHR24404">
    <property type="entry name" value="ZINC FINGER PROTEIN"/>
    <property type="match status" value="1"/>
</dbReference>
<dbReference type="InterPro" id="IPR013087">
    <property type="entry name" value="Znf_C2H2_type"/>
</dbReference>
<dbReference type="PROSITE" id="PS00028">
    <property type="entry name" value="ZINC_FINGER_C2H2_1"/>
    <property type="match status" value="10"/>
</dbReference>
<keyword evidence="5" id="KW-0862">Zinc</keyword>
<organism evidence="10 11">
    <name type="scientific">Halocaridina rubra</name>
    <name type="common">Hawaiian red shrimp</name>
    <dbReference type="NCBI Taxonomy" id="373956"/>
    <lineage>
        <taxon>Eukaryota</taxon>
        <taxon>Metazoa</taxon>
        <taxon>Ecdysozoa</taxon>
        <taxon>Arthropoda</taxon>
        <taxon>Crustacea</taxon>
        <taxon>Multicrustacea</taxon>
        <taxon>Malacostraca</taxon>
        <taxon>Eumalacostraca</taxon>
        <taxon>Eucarida</taxon>
        <taxon>Decapoda</taxon>
        <taxon>Pleocyemata</taxon>
        <taxon>Caridea</taxon>
        <taxon>Atyoidea</taxon>
        <taxon>Atyidae</taxon>
        <taxon>Halocaridina</taxon>
    </lineage>
</organism>
<keyword evidence="7" id="KW-0539">Nucleus</keyword>
<dbReference type="InterPro" id="IPR050589">
    <property type="entry name" value="Ikaros_C2H2-ZF"/>
</dbReference>
<dbReference type="SMART" id="SM00355">
    <property type="entry name" value="ZnF_C2H2"/>
    <property type="match status" value="11"/>
</dbReference>
<accession>A0AAN9A806</accession>
<evidence type="ECO:0000256" key="7">
    <source>
        <dbReference type="ARBA" id="ARBA00023242"/>
    </source>
</evidence>
<feature type="domain" description="C2H2-type" evidence="9">
    <location>
        <begin position="158"/>
        <end position="185"/>
    </location>
</feature>
<feature type="domain" description="C2H2-type" evidence="9">
    <location>
        <begin position="186"/>
        <end position="213"/>
    </location>
</feature>
<dbReference type="PROSITE" id="PS50157">
    <property type="entry name" value="ZINC_FINGER_C2H2_2"/>
    <property type="match status" value="10"/>
</dbReference>
<feature type="domain" description="C2H2-type" evidence="9">
    <location>
        <begin position="466"/>
        <end position="493"/>
    </location>
</feature>
<feature type="domain" description="C2H2-type" evidence="9">
    <location>
        <begin position="438"/>
        <end position="465"/>
    </location>
</feature>
<dbReference type="FunFam" id="3.30.160.60:FF:000870">
    <property type="entry name" value="zinc finger protein 197 isoform X1"/>
    <property type="match status" value="1"/>
</dbReference>
<comment type="subcellular location">
    <subcellularLocation>
        <location evidence="1">Nucleus</location>
    </subcellularLocation>
</comment>
<dbReference type="EMBL" id="JAXCGZ010008062">
    <property type="protein sequence ID" value="KAK7078023.1"/>
    <property type="molecule type" value="Genomic_DNA"/>
</dbReference>
<gene>
    <name evidence="10" type="ORF">SK128_021515</name>
</gene>
<dbReference type="Pfam" id="PF00096">
    <property type="entry name" value="zf-C2H2"/>
    <property type="match status" value="6"/>
</dbReference>
<dbReference type="FunFam" id="3.30.160.60:FF:000145">
    <property type="entry name" value="Zinc finger protein 574"/>
    <property type="match status" value="1"/>
</dbReference>
<evidence type="ECO:0000256" key="1">
    <source>
        <dbReference type="ARBA" id="ARBA00004123"/>
    </source>
</evidence>
<keyword evidence="6" id="KW-0238">DNA-binding</keyword>
<evidence type="ECO:0000256" key="4">
    <source>
        <dbReference type="ARBA" id="ARBA00022771"/>
    </source>
</evidence>
<dbReference type="Pfam" id="PF13894">
    <property type="entry name" value="zf-C2H2_4"/>
    <property type="match status" value="1"/>
</dbReference>
<feature type="domain" description="C2H2-type" evidence="9">
    <location>
        <begin position="130"/>
        <end position="157"/>
    </location>
</feature>
<evidence type="ECO:0000259" key="9">
    <source>
        <dbReference type="PROSITE" id="PS50157"/>
    </source>
</evidence>
<feature type="domain" description="C2H2-type" evidence="9">
    <location>
        <begin position="219"/>
        <end position="246"/>
    </location>
</feature>
<sequence length="552" mass="63313">MDIEILETTTADVNLGTMNEIDIAGTVGVTELNTSTDERQNMKMQGFSIQGHKIKFISKYKGGNFQCCICKEILPSESLLLKHTEIHKEKTKSEYDQATFICETCKVCGKAFASKKAFTLHKKVHSQCKFECQECNKKFQHKSNLEIHHRIHTGERPFPCEICGQGFISNYTLKIHMIKHSERRTFECDICHQRFKHGSNLRRHMQKHNGVRDFMKKFLKCEECGMELSTKQSLQHHKSTHTGEKPFQCKYCDKKFISHYALKRHIRQKHGKKVGFFQDFLNDSTEMQQMKTRKKLQSDSHVVNGEEDVSAFMEKGLSPTRFDISLTNRLKKYEARDSNSKKGVDNLNDSHKVSEGCEIAVPNVITSLASNEEKRAAPKCNTYEGTAYECKLCKKSFLSDASLSAHMKLHCIDNSPVATRPQNHLRLHSPQSTVKGPHRCNICSCNFPRSSLLKVHMLRHTWKKPTKCEICGRLFLKEKLLREHMVEHSQGETCHCTECGESFHSQSALHSHLKKHEDPLKDTCNAECVIQEVKSEIGVIQEVKLEVPDSLK</sequence>
<keyword evidence="11" id="KW-1185">Reference proteome</keyword>
<protein>
    <recommendedName>
        <fullName evidence="9">C2H2-type domain-containing protein</fullName>
    </recommendedName>
</protein>
<evidence type="ECO:0000313" key="10">
    <source>
        <dbReference type="EMBL" id="KAK7078023.1"/>
    </source>
</evidence>